<dbReference type="AlphaFoldDB" id="A0A963Z188"/>
<accession>A0A963Z188</accession>
<proteinExistence type="predicted"/>
<evidence type="ECO:0000313" key="3">
    <source>
        <dbReference type="Proteomes" id="UP000721844"/>
    </source>
</evidence>
<evidence type="ECO:0000313" key="2">
    <source>
        <dbReference type="EMBL" id="MCB8880137.1"/>
    </source>
</evidence>
<feature type="region of interest" description="Disordered" evidence="1">
    <location>
        <begin position="596"/>
        <end position="655"/>
    </location>
</feature>
<comment type="caution">
    <text evidence="2">The sequence shown here is derived from an EMBL/GenBank/DDBJ whole genome shotgun (WGS) entry which is preliminary data.</text>
</comment>
<reference evidence="2 3" key="1">
    <citation type="journal article" date="2021" name="Microorganisms">
        <title>Acidisoma silvae sp. nov. and Acidisomacellulosilytica sp. nov., Two Acidophilic Bacteria Isolated from Decaying Wood, Hydrolyzing Cellulose and Producing Poly-3-hydroxybutyrate.</title>
        <authorList>
            <person name="Mieszkin S."/>
            <person name="Pouder E."/>
            <person name="Uroz S."/>
            <person name="Simon-Colin C."/>
            <person name="Alain K."/>
        </authorList>
    </citation>
    <scope>NUCLEOTIDE SEQUENCE [LARGE SCALE GENOMIC DNA]</scope>
    <source>
        <strain evidence="2 3">HW T5.17</strain>
    </source>
</reference>
<organism evidence="2 3">
    <name type="scientific">Acidisoma cellulosilyticum</name>
    <dbReference type="NCBI Taxonomy" id="2802395"/>
    <lineage>
        <taxon>Bacteria</taxon>
        <taxon>Pseudomonadati</taxon>
        <taxon>Pseudomonadota</taxon>
        <taxon>Alphaproteobacteria</taxon>
        <taxon>Acetobacterales</taxon>
        <taxon>Acidocellaceae</taxon>
        <taxon>Acidisoma</taxon>
    </lineage>
</organism>
<evidence type="ECO:0000256" key="1">
    <source>
        <dbReference type="SAM" id="MobiDB-lite"/>
    </source>
</evidence>
<name>A0A963Z188_9PROT</name>
<dbReference type="EMBL" id="JAESVA010000002">
    <property type="protein sequence ID" value="MCB8880137.1"/>
    <property type="molecule type" value="Genomic_DNA"/>
</dbReference>
<keyword evidence="3" id="KW-1185">Reference proteome</keyword>
<sequence length="1047" mass="106384">MTSAPSLTVDDFMKVATPQIGVGSSPPVQSGPTVNDFMKAGTPAPGIEPSSEPSATPPQPPASGGPTVEDFMKVATPQPGSSPEPDSGAVSSPGILHSLAAGAASGVQDVADAAKWMWNNASAPGLAEVEGGNLNTAATPDMMLPKKTAPAQIPVVSKFVQQNQPQTLGEKMAYGAGAMLPFAASQFIPGADAASEATALSKLYSAARGAGALAGSGAASGAGGFEGQRLGQMVGGDMGGEIGGTIGSLVGGILPLAGGYSAAKAADAIGDFVPLTTGAKMKGASRVLANADPDLTAARANVSARTAPGATIQAGGRSVPLGPNGEIVDGATPTAVQMAGSTPLARVAEGLKARGYGDSLVEAEQNQEAARANAVRGLAPDNADTSSLGAFFRQAQGDQDALYQRQLAGENQTRDAALATQPGAAGEIQPYQAGQQLQGALSAGDQARKRATDTLFNALRQKNPVIDVTPLKQSASDIESGISSLRAGDVSSAERELYKRAQALGSAPNTTWGQVQQLRSEVGNAITDSTVQYGAASPATLRLSRLKSGIDDATASAVDRLPSQDPAWAALQSQVVGTIPSQASVDEARMGLERMAATGRASENSTRTATGADGSPSGSPGSGGLPQEGGERSGVGTAGARPGGYGGAEPDALNAQGAWDSSDAATYSDALAQHAARKRLYSNPQIGHILAKAPGGNLALAPESVVKEAVPTGPSGGVMARSIAATAQDDPNIMNYYQSIVGLGLRNSVVRDGQVNRSLLAAWTRNHQALLSELPETARRLTSIDSAQQFVDEAAKSAAVASDVFKTKAISSLMGGDDPSVSMQHLLNGTTADAAKFLNYIRRDPAAHAGAQKAMADNLANSLLSPKAAGSAGDEGVQISRVRGLLREPSKLAIIRSIIGPQAPQTLRRILDDYDLYNTPAMSRLGAAGSRTTPLAHAANNIGQPTTTLGRMMQELSRPVVNTVLAAATHPAAAVPTFLASTAGQAIISKSREAVAQIVAHALVDPKLFMKLTAPVPREAGAEARFVKQLRSMLAAAALQTSPSSQN</sequence>
<dbReference type="RefSeq" id="WP_227306743.1">
    <property type="nucleotide sequence ID" value="NZ_JAESVA010000002.1"/>
</dbReference>
<protein>
    <submittedName>
        <fullName evidence="2">Uncharacterized protein</fullName>
    </submittedName>
</protein>
<gene>
    <name evidence="2" type="ORF">ACELLULO517_07810</name>
</gene>
<dbReference type="Proteomes" id="UP000721844">
    <property type="component" value="Unassembled WGS sequence"/>
</dbReference>
<feature type="compositionally biased region" description="Gly residues" evidence="1">
    <location>
        <begin position="620"/>
        <end position="647"/>
    </location>
</feature>
<feature type="region of interest" description="Disordered" evidence="1">
    <location>
        <begin position="18"/>
        <end position="94"/>
    </location>
</feature>